<dbReference type="OrthoDB" id="9808443at2"/>
<protein>
    <submittedName>
        <fullName evidence="1">Predicted nucleotidyltransferase component of viral defense system</fullName>
    </submittedName>
</protein>
<dbReference type="GO" id="GO:0016740">
    <property type="term" value="F:transferase activity"/>
    <property type="evidence" value="ECO:0007669"/>
    <property type="project" value="UniProtKB-KW"/>
</dbReference>
<name>A0A285TMH4_9BACL</name>
<keyword evidence="1" id="KW-0808">Transferase</keyword>
<dbReference type="Proteomes" id="UP000219636">
    <property type="component" value="Unassembled WGS sequence"/>
</dbReference>
<evidence type="ECO:0000313" key="2">
    <source>
        <dbReference type="Proteomes" id="UP000219636"/>
    </source>
</evidence>
<sequence>MTNQRNVPASIAARLKNVAIQNKKNYDSIFLLYCQERLLYRLSISDYKSKFLLKGGLFLFSLTKFSARPTLDIDFLANYISNEIENIQKAFIDICSIEVPEDGLVFDIDDITATRIKEDADYEGVRIKIPVSLGRSRKQLQLDIGFGDIIVPKPAEIEFPILLDMKNPKILAYSIESVIAEKFEAMVSLSTVNSRMKDFYDIYILSETRNFDGRVLQEAIFETFTRRGTSFEKHHPVFTKDFYTDTERNQQWQAFLKRLGIEKSISFESVMLRLNTLLIPIYEINANENEFFKQWNSQSKQWR</sequence>
<evidence type="ECO:0000313" key="1">
    <source>
        <dbReference type="EMBL" id="SOC21971.1"/>
    </source>
</evidence>
<dbReference type="EMBL" id="OBMQ01000013">
    <property type="protein sequence ID" value="SOC21971.1"/>
    <property type="molecule type" value="Genomic_DNA"/>
</dbReference>
<dbReference type="InterPro" id="IPR014942">
    <property type="entry name" value="AbiEii"/>
</dbReference>
<dbReference type="AlphaFoldDB" id="A0A285TMH4"/>
<gene>
    <name evidence="1" type="ORF">SAMN05880501_113100</name>
</gene>
<reference evidence="2" key="1">
    <citation type="submission" date="2017-08" db="EMBL/GenBank/DDBJ databases">
        <authorList>
            <person name="Varghese N."/>
            <person name="Submissions S."/>
        </authorList>
    </citation>
    <scope>NUCLEOTIDE SEQUENCE [LARGE SCALE GENOMIC DNA]</scope>
    <source>
        <strain evidence="2">JC22</strain>
    </source>
</reference>
<accession>A0A285TMH4</accession>
<proteinExistence type="predicted"/>
<dbReference type="RefSeq" id="WP_097074717.1">
    <property type="nucleotide sequence ID" value="NZ_OBMQ01000013.1"/>
</dbReference>
<organism evidence="1 2">
    <name type="scientific">Ureibacillus xyleni</name>
    <dbReference type="NCBI Taxonomy" id="614648"/>
    <lineage>
        <taxon>Bacteria</taxon>
        <taxon>Bacillati</taxon>
        <taxon>Bacillota</taxon>
        <taxon>Bacilli</taxon>
        <taxon>Bacillales</taxon>
        <taxon>Caryophanaceae</taxon>
        <taxon>Ureibacillus</taxon>
    </lineage>
</organism>
<dbReference type="Pfam" id="PF08843">
    <property type="entry name" value="AbiEii"/>
    <property type="match status" value="1"/>
</dbReference>
<keyword evidence="2" id="KW-1185">Reference proteome</keyword>